<keyword evidence="3" id="KW-0732">Signal</keyword>
<proteinExistence type="predicted"/>
<dbReference type="RefSeq" id="WP_091669714.1">
    <property type="nucleotide sequence ID" value="NZ_FOKG01000001.1"/>
</dbReference>
<dbReference type="OrthoDB" id="3691936at2"/>
<keyword evidence="2" id="KW-0812">Transmembrane</keyword>
<evidence type="ECO:0000256" key="2">
    <source>
        <dbReference type="SAM" id="Phobius"/>
    </source>
</evidence>
<evidence type="ECO:0000256" key="1">
    <source>
        <dbReference type="SAM" id="MobiDB-lite"/>
    </source>
</evidence>
<gene>
    <name evidence="4" type="ORF">SAMN05216266_101526</name>
</gene>
<accession>A0A1I0VW45</accession>
<dbReference type="AlphaFoldDB" id="A0A1I0VW45"/>
<sequence length="301" mass="28908">MQGRTQRAAAVGAAAFVLAGSAALALPGTATAETKSVPCGGSVTAKPGDKILGTTPLLGIPLDLGIVTEGTKVLTGTINAVLGTVCKVTVTVVDTVVAPVPVVGEPAAGAINNGVAGTTNALSDAAGGTANALTGGGSEPAPQNPPEQGKPAPQGPSASDGKPGRSSGPAARGVPAPNSPVLGGAGGLPGYAGLPISYGTGYAAMRDYSGIPMATAGLFAPSPGVRYGGQIPGYSPEFGILGESEPPAPDDGVRNAGQAQALPGSQGDDNGATLPLLLAVLALSGVSAALVRTWVLRKAVG</sequence>
<evidence type="ECO:0000313" key="5">
    <source>
        <dbReference type="Proteomes" id="UP000243799"/>
    </source>
</evidence>
<evidence type="ECO:0000256" key="3">
    <source>
        <dbReference type="SAM" id="SignalP"/>
    </source>
</evidence>
<name>A0A1I0VW45_9PSEU</name>
<feature type="chain" id="PRO_5017312801" evidence="3">
    <location>
        <begin position="33"/>
        <end position="301"/>
    </location>
</feature>
<dbReference type="EMBL" id="FOKG01000001">
    <property type="protein sequence ID" value="SFA80307.1"/>
    <property type="molecule type" value="Genomic_DNA"/>
</dbReference>
<keyword evidence="5" id="KW-1185">Reference proteome</keyword>
<protein>
    <submittedName>
        <fullName evidence="4">Uncharacterized protein</fullName>
    </submittedName>
</protein>
<feature type="transmembrane region" description="Helical" evidence="2">
    <location>
        <begin position="274"/>
        <end position="295"/>
    </location>
</feature>
<feature type="region of interest" description="Disordered" evidence="1">
    <location>
        <begin position="126"/>
        <end position="178"/>
    </location>
</feature>
<organism evidence="4 5">
    <name type="scientific">Amycolatopsis marina</name>
    <dbReference type="NCBI Taxonomy" id="490629"/>
    <lineage>
        <taxon>Bacteria</taxon>
        <taxon>Bacillati</taxon>
        <taxon>Actinomycetota</taxon>
        <taxon>Actinomycetes</taxon>
        <taxon>Pseudonocardiales</taxon>
        <taxon>Pseudonocardiaceae</taxon>
        <taxon>Amycolatopsis</taxon>
    </lineage>
</organism>
<dbReference type="STRING" id="490629.SAMN05216266_101526"/>
<reference evidence="5" key="1">
    <citation type="submission" date="2016-10" db="EMBL/GenBank/DDBJ databases">
        <authorList>
            <person name="Varghese N."/>
            <person name="Submissions S."/>
        </authorList>
    </citation>
    <scope>NUCLEOTIDE SEQUENCE [LARGE SCALE GENOMIC DNA]</scope>
    <source>
        <strain evidence="5">CGMCC 4.3568</strain>
    </source>
</reference>
<feature type="signal peptide" evidence="3">
    <location>
        <begin position="1"/>
        <end position="32"/>
    </location>
</feature>
<dbReference type="Proteomes" id="UP000243799">
    <property type="component" value="Unassembled WGS sequence"/>
</dbReference>
<feature type="region of interest" description="Disordered" evidence="1">
    <location>
        <begin position="243"/>
        <end position="267"/>
    </location>
</feature>
<keyword evidence="2" id="KW-1133">Transmembrane helix</keyword>
<evidence type="ECO:0000313" key="4">
    <source>
        <dbReference type="EMBL" id="SFA80307.1"/>
    </source>
</evidence>
<keyword evidence="2" id="KW-0472">Membrane</keyword>